<keyword evidence="5" id="KW-0378">Hydrolase</keyword>
<name>A0A2S4L1N9_9HYPO</name>
<dbReference type="EMBL" id="PKSG01000339">
    <property type="protein sequence ID" value="POR36319.1"/>
    <property type="molecule type" value="Genomic_DNA"/>
</dbReference>
<proteinExistence type="predicted"/>
<feature type="region of interest" description="Disordered" evidence="12">
    <location>
        <begin position="506"/>
        <end position="533"/>
    </location>
</feature>
<feature type="compositionally biased region" description="Basic and acidic residues" evidence="12">
    <location>
        <begin position="91"/>
        <end position="101"/>
    </location>
</feature>
<dbReference type="OrthoDB" id="9984778at2759"/>
<dbReference type="GO" id="GO:0008053">
    <property type="term" value="P:mitochondrial fusion"/>
    <property type="evidence" value="ECO:0007669"/>
    <property type="project" value="TreeGrafter"/>
</dbReference>
<evidence type="ECO:0000313" key="15">
    <source>
        <dbReference type="EMBL" id="POR36319.1"/>
    </source>
</evidence>
<dbReference type="PANTHER" id="PTHR10465:SF0">
    <property type="entry name" value="SARCALUMENIN"/>
    <property type="match status" value="1"/>
</dbReference>
<dbReference type="Gene3D" id="3.40.50.300">
    <property type="entry name" value="P-loop containing nucleotide triphosphate hydrolases"/>
    <property type="match status" value="1"/>
</dbReference>
<keyword evidence="4" id="KW-1000">Mitochondrion outer membrane</keyword>
<dbReference type="InterPro" id="IPR027417">
    <property type="entry name" value="P-loop_NTPase"/>
</dbReference>
<accession>A0A2S4L1N9</accession>
<evidence type="ECO:0000256" key="5">
    <source>
        <dbReference type="ARBA" id="ARBA00022801"/>
    </source>
</evidence>
<dbReference type="InterPro" id="IPR027094">
    <property type="entry name" value="Mitofusin_fam"/>
</dbReference>
<organism evidence="15 16">
    <name type="scientific">Tolypocladium paradoxum</name>
    <dbReference type="NCBI Taxonomy" id="94208"/>
    <lineage>
        <taxon>Eukaryota</taxon>
        <taxon>Fungi</taxon>
        <taxon>Dikarya</taxon>
        <taxon>Ascomycota</taxon>
        <taxon>Pezizomycotina</taxon>
        <taxon>Sordariomycetes</taxon>
        <taxon>Hypocreomycetidae</taxon>
        <taxon>Hypocreales</taxon>
        <taxon>Ophiocordycipitaceae</taxon>
        <taxon>Tolypocladium</taxon>
    </lineage>
</organism>
<feature type="transmembrane region" description="Helical" evidence="13">
    <location>
        <begin position="791"/>
        <end position="808"/>
    </location>
</feature>
<keyword evidence="2 13" id="KW-0812">Transmembrane</keyword>
<evidence type="ECO:0000256" key="10">
    <source>
        <dbReference type="ARBA" id="ARBA00023136"/>
    </source>
</evidence>
<feature type="compositionally biased region" description="Polar residues" evidence="12">
    <location>
        <begin position="193"/>
        <end position="203"/>
    </location>
</feature>
<protein>
    <submittedName>
        <fullName evidence="15">Transmembrane GTPase fzo1</fullName>
    </submittedName>
</protein>
<keyword evidence="10 13" id="KW-0472">Membrane</keyword>
<evidence type="ECO:0000256" key="7">
    <source>
        <dbReference type="ARBA" id="ARBA00023054"/>
    </source>
</evidence>
<dbReference type="PROSITE" id="PS51718">
    <property type="entry name" value="G_DYNAMIN_2"/>
    <property type="match status" value="1"/>
</dbReference>
<feature type="region of interest" description="Disordered" evidence="12">
    <location>
        <begin position="176"/>
        <end position="211"/>
    </location>
</feature>
<dbReference type="PANTHER" id="PTHR10465">
    <property type="entry name" value="TRANSMEMBRANE GTPASE FZO1"/>
    <property type="match status" value="1"/>
</dbReference>
<dbReference type="Pfam" id="PF00350">
    <property type="entry name" value="Dynamin_N"/>
    <property type="match status" value="1"/>
</dbReference>
<evidence type="ECO:0000256" key="3">
    <source>
        <dbReference type="ARBA" id="ARBA00022741"/>
    </source>
</evidence>
<dbReference type="AlphaFoldDB" id="A0A2S4L1N9"/>
<dbReference type="GO" id="GO:0051646">
    <property type="term" value="P:mitochondrion localization"/>
    <property type="evidence" value="ECO:0007669"/>
    <property type="project" value="TreeGrafter"/>
</dbReference>
<dbReference type="SUPFAM" id="SSF52540">
    <property type="entry name" value="P-loop containing nucleoside triphosphate hydrolases"/>
    <property type="match status" value="1"/>
</dbReference>
<keyword evidence="9" id="KW-0342">GTP-binding</keyword>
<feature type="region of interest" description="Disordered" evidence="12">
    <location>
        <begin position="1"/>
        <end position="44"/>
    </location>
</feature>
<evidence type="ECO:0000256" key="6">
    <source>
        <dbReference type="ARBA" id="ARBA00022989"/>
    </source>
</evidence>
<evidence type="ECO:0000256" key="9">
    <source>
        <dbReference type="ARBA" id="ARBA00023134"/>
    </source>
</evidence>
<evidence type="ECO:0000259" key="14">
    <source>
        <dbReference type="PROSITE" id="PS51718"/>
    </source>
</evidence>
<dbReference type="Proteomes" id="UP000237481">
    <property type="component" value="Unassembled WGS sequence"/>
</dbReference>
<comment type="subcellular location">
    <subcellularLocation>
        <location evidence="1">Mitochondrion outer membrane</location>
        <topology evidence="1">Multi-pass membrane protein</topology>
    </subcellularLocation>
</comment>
<sequence>MSQDHSIDKGKSPIPTDRDKLRRDEFKKPRPFSRPHYVTVGSGSTAAHAASLQALLDSGYGSSTAGDDEAIAAAADMATQPDLPLLSQSHPRSDSTPEGRRRTQAGAIQQLWYDRHRAALGRSIERAINLLRSLQQMNVTWNAYYPSLHGAEANFPETPNSSPNFGARAQSAILPGSPTMSPAAPPPIRRSETSYQDHANAESSRMGERRVESVPRLLTPQVARSPLAVLNLDLRLGHLHQAELIHTLERSSVASLLDGKICSAVRHLQSLRERMEDISSKVLVTGDVNAGKSTFCNALLGRKILPEDQQPCTAIFCEVVDARENEGVEEVHAVHLESIYNRHDEQTYDTYTLEHLAGIVSDTTKYKQCRVYVKDARPASQQSLLNNGAVQITLIDAPGLNSHTTKTTAVFARQEEIDVVVFVVSASNHFTISAQDFITAAAAEKAYLFMVVNGFDTIKDKERCRKMILAQLLGLSPRTFKESSEFVHFVCSRAVPTGGYPLGGGLEECSRSSGGGGGDDPKDDPKGKEKDVESIRDFERLEESLRKFVLEKRARSKLAPAKHYLFNILNDINVLAMANCEVAQLELDKGIQALQELEPQLKSRKEAEDEVNNKTENIMEGTCQEVYNHTRSTLTTAITDAGDNRDHGVLYPGLFSAFHYSEDLKQAILTQIAASVTSCEEYARASTVRGVNMVKKLGLLHLGNEYENLTFRPATMFRRKKDELARQIDVPTELLDFVDWPVLFEGESITDMTTALKVATAVGGGWIGFHKWMDQAFVATKVMGKVNLRRLFFPAIIVTALIAMTCMVRRIPSVLPRRLSTKIACKLAEIDYVHANATRISGSVRKVLGIPANNIRVDLDRLVKELGERRDESLRVRAQSTVALTYFRNLVQDSAQQKTMLEGLDLEAPT</sequence>
<keyword evidence="16" id="KW-1185">Reference proteome</keyword>
<dbReference type="STRING" id="94208.A0A2S4L1N9"/>
<evidence type="ECO:0000256" key="11">
    <source>
        <dbReference type="ARBA" id="ARBA00048548"/>
    </source>
</evidence>
<evidence type="ECO:0000313" key="16">
    <source>
        <dbReference type="Proteomes" id="UP000237481"/>
    </source>
</evidence>
<keyword evidence="7" id="KW-0175">Coiled coil</keyword>
<comment type="catalytic activity">
    <reaction evidence="11">
        <text>GTP + H2O = GDP + phosphate + H(+)</text>
        <dbReference type="Rhea" id="RHEA:19669"/>
        <dbReference type="ChEBI" id="CHEBI:15377"/>
        <dbReference type="ChEBI" id="CHEBI:15378"/>
        <dbReference type="ChEBI" id="CHEBI:37565"/>
        <dbReference type="ChEBI" id="CHEBI:43474"/>
        <dbReference type="ChEBI" id="CHEBI:58189"/>
    </reaction>
</comment>
<dbReference type="CDD" id="cd00882">
    <property type="entry name" value="Ras_like_GTPase"/>
    <property type="match status" value="1"/>
</dbReference>
<feature type="domain" description="Dynamin-type G" evidence="14">
    <location>
        <begin position="276"/>
        <end position="581"/>
    </location>
</feature>
<dbReference type="InterPro" id="IPR030381">
    <property type="entry name" value="G_DYNAMIN_dom"/>
</dbReference>
<evidence type="ECO:0000256" key="13">
    <source>
        <dbReference type="SAM" id="Phobius"/>
    </source>
</evidence>
<reference evidence="15 16" key="1">
    <citation type="submission" date="2018-01" db="EMBL/GenBank/DDBJ databases">
        <title>Harnessing the power of phylogenomics to disentangle the directionality and signatures of interkingdom host jumping in the parasitic fungal genus Tolypocladium.</title>
        <authorList>
            <person name="Quandt C.A."/>
            <person name="Patterson W."/>
            <person name="Spatafora J.W."/>
        </authorList>
    </citation>
    <scope>NUCLEOTIDE SEQUENCE [LARGE SCALE GENOMIC DNA]</scope>
    <source>
        <strain evidence="15 16">NRBC 100945</strain>
    </source>
</reference>
<feature type="region of interest" description="Disordered" evidence="12">
    <location>
        <begin position="80"/>
        <end position="103"/>
    </location>
</feature>
<evidence type="ECO:0000256" key="8">
    <source>
        <dbReference type="ARBA" id="ARBA00023128"/>
    </source>
</evidence>
<keyword evidence="8" id="KW-0496">Mitochondrion</keyword>
<keyword evidence="6 13" id="KW-1133">Transmembrane helix</keyword>
<comment type="caution">
    <text evidence="15">The sequence shown here is derived from an EMBL/GenBank/DDBJ whole genome shotgun (WGS) entry which is preliminary data.</text>
</comment>
<dbReference type="InterPro" id="IPR045063">
    <property type="entry name" value="Dynamin_N"/>
</dbReference>
<evidence type="ECO:0000256" key="1">
    <source>
        <dbReference type="ARBA" id="ARBA00004374"/>
    </source>
</evidence>
<evidence type="ECO:0000256" key="12">
    <source>
        <dbReference type="SAM" id="MobiDB-lite"/>
    </source>
</evidence>
<evidence type="ECO:0000256" key="2">
    <source>
        <dbReference type="ARBA" id="ARBA00022692"/>
    </source>
</evidence>
<dbReference type="GO" id="GO:0003924">
    <property type="term" value="F:GTPase activity"/>
    <property type="evidence" value="ECO:0007669"/>
    <property type="project" value="InterPro"/>
</dbReference>
<dbReference type="FunFam" id="3.40.50.300:FF:000638">
    <property type="entry name" value="Transmembrane GTPase Fzo1, putative"/>
    <property type="match status" value="1"/>
</dbReference>
<feature type="compositionally biased region" description="Basic and acidic residues" evidence="12">
    <location>
        <begin position="519"/>
        <end position="533"/>
    </location>
</feature>
<dbReference type="GO" id="GO:0005525">
    <property type="term" value="F:GTP binding"/>
    <property type="evidence" value="ECO:0007669"/>
    <property type="project" value="UniProtKB-KW"/>
</dbReference>
<gene>
    <name evidence="15" type="ORF">TPAR_03482</name>
</gene>
<keyword evidence="3" id="KW-0547">Nucleotide-binding</keyword>
<evidence type="ECO:0000256" key="4">
    <source>
        <dbReference type="ARBA" id="ARBA00022787"/>
    </source>
</evidence>
<dbReference type="GO" id="GO:0005741">
    <property type="term" value="C:mitochondrial outer membrane"/>
    <property type="evidence" value="ECO:0007669"/>
    <property type="project" value="UniProtKB-SubCell"/>
</dbReference>
<feature type="compositionally biased region" description="Basic and acidic residues" evidence="12">
    <location>
        <begin position="1"/>
        <end position="28"/>
    </location>
</feature>